<dbReference type="PANTHER" id="PTHR37312:SF1">
    <property type="entry name" value="MEMBRANE-BOUND ACYLTRANSFERASE YKRP-RELATED"/>
    <property type="match status" value="1"/>
</dbReference>
<evidence type="ECO:0000313" key="3">
    <source>
        <dbReference type="EMBL" id="MDT6990998.1"/>
    </source>
</evidence>
<evidence type="ECO:0000259" key="2">
    <source>
        <dbReference type="Pfam" id="PF01757"/>
    </source>
</evidence>
<dbReference type="Proteomes" id="UP001267003">
    <property type="component" value="Unassembled WGS sequence"/>
</dbReference>
<comment type="caution">
    <text evidence="3">The sequence shown here is derived from an EMBL/GenBank/DDBJ whole genome shotgun (WGS) entry which is preliminary data.</text>
</comment>
<evidence type="ECO:0000256" key="1">
    <source>
        <dbReference type="SAM" id="Phobius"/>
    </source>
</evidence>
<name>A0AAW8VZZ6_LACPE</name>
<gene>
    <name evidence="3" type="ORF">RI536_13000</name>
</gene>
<dbReference type="InterPro" id="IPR002656">
    <property type="entry name" value="Acyl_transf_3_dom"/>
</dbReference>
<feature type="transmembrane region" description="Helical" evidence="1">
    <location>
        <begin position="245"/>
        <end position="263"/>
    </location>
</feature>
<dbReference type="EMBL" id="JAVLAQ010000001">
    <property type="protein sequence ID" value="MDT6990998.1"/>
    <property type="molecule type" value="Genomic_DNA"/>
</dbReference>
<keyword evidence="1" id="KW-0812">Transmembrane</keyword>
<evidence type="ECO:0000313" key="4">
    <source>
        <dbReference type="Proteomes" id="UP001267003"/>
    </source>
</evidence>
<accession>A0AAW8VZZ6</accession>
<feature type="transmembrane region" description="Helical" evidence="1">
    <location>
        <begin position="32"/>
        <end position="53"/>
    </location>
</feature>
<keyword evidence="3" id="KW-0808">Transferase</keyword>
<keyword evidence="1" id="KW-0472">Membrane</keyword>
<reference evidence="3" key="1">
    <citation type="submission" date="2023-08" db="EMBL/GenBank/DDBJ databases">
        <authorList>
            <person name="Page C.A."/>
            <person name="Perez-Diaz I.M."/>
        </authorList>
    </citation>
    <scope>NUCLEOTIDE SEQUENCE</scope>
    <source>
        <strain evidence="3">7.8.46</strain>
    </source>
</reference>
<feature type="transmembrane region" description="Helical" evidence="1">
    <location>
        <begin position="218"/>
        <end position="239"/>
    </location>
</feature>
<protein>
    <submittedName>
        <fullName evidence="3">Acyltransferase family protein</fullName>
    </submittedName>
</protein>
<dbReference type="PANTHER" id="PTHR37312">
    <property type="entry name" value="MEMBRANE-BOUND ACYLTRANSFERASE YKRP-RELATED"/>
    <property type="match status" value="1"/>
</dbReference>
<dbReference type="GO" id="GO:0016747">
    <property type="term" value="F:acyltransferase activity, transferring groups other than amino-acyl groups"/>
    <property type="evidence" value="ECO:0007669"/>
    <property type="project" value="InterPro"/>
</dbReference>
<keyword evidence="1" id="KW-1133">Transmembrane helix</keyword>
<sequence>MAKRIEWIDIAKGIAILAVVVGHTLGPYNGQFFGSLIFAFHMPIFFMLSGYLYHPRPPIQECRRGAVNLLLPYLATAVLVLVVSAVARWLPHNPVLLAYFPSWQTGLLAAVYGAGSPVFNPWHWQVQPIGAVWFLLSMFIAIQLFNGWMALTARYAQRSRQDLARGVIVIALAISGGVLGQIAYLPWAFNAALLAQVFLYAGYLVRQTNLLQRMPAPWYLLLTFMWLLSAFQGYFALTVPVSPNLLISVMGGVAGSLCVIRFSEWLSQHATRSVVRGLKRYGQLSLVVLCFHLIDLDVIGLAGWVNSFVLPHGGALIATVATIGYRIAFVTLAMWAIPHLPVLRACFLPRQYSFKRLRRGKKQYVQLSKPRDDKVN</sequence>
<feature type="domain" description="Acyltransferase 3" evidence="2">
    <location>
        <begin position="6"/>
        <end position="323"/>
    </location>
</feature>
<feature type="transmembrane region" description="Helical" evidence="1">
    <location>
        <begin position="163"/>
        <end position="182"/>
    </location>
</feature>
<dbReference type="RefSeq" id="WP_050340377.1">
    <property type="nucleotide sequence ID" value="NZ_JAGHKR010000022.1"/>
</dbReference>
<feature type="transmembrane region" description="Helical" evidence="1">
    <location>
        <begin position="188"/>
        <end position="206"/>
    </location>
</feature>
<dbReference type="InterPro" id="IPR052734">
    <property type="entry name" value="Nod_factor_acetyltransferase"/>
</dbReference>
<dbReference type="Pfam" id="PF01757">
    <property type="entry name" value="Acyl_transf_3"/>
    <property type="match status" value="1"/>
</dbReference>
<feature type="transmembrane region" description="Helical" evidence="1">
    <location>
        <begin position="7"/>
        <end position="26"/>
    </location>
</feature>
<feature type="transmembrane region" description="Helical" evidence="1">
    <location>
        <begin position="284"/>
        <end position="305"/>
    </location>
</feature>
<proteinExistence type="predicted"/>
<organism evidence="3 4">
    <name type="scientific">Lactiplantibacillus pentosus</name>
    <name type="common">Lactobacillus pentosus</name>
    <dbReference type="NCBI Taxonomy" id="1589"/>
    <lineage>
        <taxon>Bacteria</taxon>
        <taxon>Bacillati</taxon>
        <taxon>Bacillota</taxon>
        <taxon>Bacilli</taxon>
        <taxon>Lactobacillales</taxon>
        <taxon>Lactobacillaceae</taxon>
        <taxon>Lactiplantibacillus</taxon>
    </lineage>
</organism>
<dbReference type="AlphaFoldDB" id="A0AAW8VZZ6"/>
<feature type="transmembrane region" description="Helical" evidence="1">
    <location>
        <begin position="65"/>
        <end position="90"/>
    </location>
</feature>
<keyword evidence="3" id="KW-0012">Acyltransferase</keyword>
<feature type="transmembrane region" description="Helical" evidence="1">
    <location>
        <begin position="131"/>
        <end position="151"/>
    </location>
</feature>
<feature type="transmembrane region" description="Helical" evidence="1">
    <location>
        <begin position="325"/>
        <end position="348"/>
    </location>
</feature>